<feature type="domain" description="Myb/SANT-like DNA-binding" evidence="1">
    <location>
        <begin position="14"/>
        <end position="86"/>
    </location>
</feature>
<keyword evidence="3" id="KW-1185">Reference proteome</keyword>
<evidence type="ECO:0000259" key="1">
    <source>
        <dbReference type="Pfam" id="PF13837"/>
    </source>
</evidence>
<reference evidence="2 3" key="1">
    <citation type="submission" date="2024-09" db="EMBL/GenBank/DDBJ databases">
        <title>A chromosome-level genome assembly of Gray's grenadier anchovy, Coilia grayii.</title>
        <authorList>
            <person name="Fu Z."/>
        </authorList>
    </citation>
    <scope>NUCLEOTIDE SEQUENCE [LARGE SCALE GENOMIC DNA]</scope>
    <source>
        <strain evidence="2">G4</strain>
        <tissue evidence="2">Muscle</tissue>
    </source>
</reference>
<evidence type="ECO:0000313" key="2">
    <source>
        <dbReference type="EMBL" id="KAL2092905.1"/>
    </source>
</evidence>
<comment type="caution">
    <text evidence="2">The sequence shown here is derived from an EMBL/GenBank/DDBJ whole genome shotgun (WGS) entry which is preliminary data.</text>
</comment>
<dbReference type="InterPro" id="IPR044822">
    <property type="entry name" value="Myb_DNA-bind_4"/>
</dbReference>
<dbReference type="Proteomes" id="UP001591681">
    <property type="component" value="Unassembled WGS sequence"/>
</dbReference>
<organism evidence="2 3">
    <name type="scientific">Coilia grayii</name>
    <name type="common">Gray's grenadier anchovy</name>
    <dbReference type="NCBI Taxonomy" id="363190"/>
    <lineage>
        <taxon>Eukaryota</taxon>
        <taxon>Metazoa</taxon>
        <taxon>Chordata</taxon>
        <taxon>Craniata</taxon>
        <taxon>Vertebrata</taxon>
        <taxon>Euteleostomi</taxon>
        <taxon>Actinopterygii</taxon>
        <taxon>Neopterygii</taxon>
        <taxon>Teleostei</taxon>
        <taxon>Clupei</taxon>
        <taxon>Clupeiformes</taxon>
        <taxon>Clupeoidei</taxon>
        <taxon>Engraulidae</taxon>
        <taxon>Coilinae</taxon>
        <taxon>Coilia</taxon>
    </lineage>
</organism>
<dbReference type="PANTHER" id="PTHR47595:SF1">
    <property type="entry name" value="MYB_SANT-LIKE DNA-BINDING DOMAIN-CONTAINING PROTEIN"/>
    <property type="match status" value="1"/>
</dbReference>
<dbReference type="AlphaFoldDB" id="A0ABD1K188"/>
<dbReference type="PANTHER" id="PTHR47595">
    <property type="entry name" value="HEAT SHOCK 70 KDA PROTEIN 14"/>
    <property type="match status" value="1"/>
</dbReference>
<protein>
    <recommendedName>
        <fullName evidence="1">Myb/SANT-like DNA-binding domain-containing protein</fullName>
    </recommendedName>
</protein>
<gene>
    <name evidence="2" type="ORF">ACEWY4_012703</name>
</gene>
<name>A0ABD1K188_9TELE</name>
<sequence length="238" mass="26472">MTSSASTEDKSVVPWTVDEVNALIAIWSSVEIQEKLLGAVRKGKVYGQISDELAGVGYHRTVDQITNKLKKIKKDYRDYKANLARSGVGRNKFKSGINITLLDNVLGTRPANQTEGALNSAVAATASTSGQSQTATEILEAMCESDPSGYGTSYLCLCEMLFKTDDEQQTEIDDFFPLAKRKSQQDLLECMERMEEQRDRRFLEQTQQLNDAFLRRMDSTNAALVALLGRIVTAIEKE</sequence>
<proteinExistence type="predicted"/>
<dbReference type="Gene3D" id="1.10.10.60">
    <property type="entry name" value="Homeodomain-like"/>
    <property type="match status" value="1"/>
</dbReference>
<dbReference type="Pfam" id="PF13837">
    <property type="entry name" value="Myb_DNA-bind_4"/>
    <property type="match status" value="1"/>
</dbReference>
<evidence type="ECO:0000313" key="3">
    <source>
        <dbReference type="Proteomes" id="UP001591681"/>
    </source>
</evidence>
<dbReference type="EMBL" id="JBHFQA010000010">
    <property type="protein sequence ID" value="KAL2092905.1"/>
    <property type="molecule type" value="Genomic_DNA"/>
</dbReference>
<accession>A0ABD1K188</accession>